<evidence type="ECO:0000256" key="4">
    <source>
        <dbReference type="ARBA" id="ARBA00022692"/>
    </source>
</evidence>
<dbReference type="RefSeq" id="WP_095103215.1">
    <property type="nucleotide sequence ID" value="NZ_BKAR01000011.1"/>
</dbReference>
<dbReference type="CDD" id="cd16015">
    <property type="entry name" value="LTA_synthase"/>
    <property type="match status" value="1"/>
</dbReference>
<accession>A0A239TK83</accession>
<keyword evidence="3" id="KW-1003">Cell membrane</keyword>
<gene>
    <name evidence="8" type="ORF">SPI02_10860</name>
</gene>
<dbReference type="GO" id="GO:0005886">
    <property type="term" value="C:plasma membrane"/>
    <property type="evidence" value="ECO:0007669"/>
    <property type="project" value="UniProtKB-SubCell"/>
</dbReference>
<proteinExistence type="predicted"/>
<evidence type="ECO:0000313" key="9">
    <source>
        <dbReference type="Proteomes" id="UP000321736"/>
    </source>
</evidence>
<comment type="caution">
    <text evidence="8">The sequence shown here is derived from an EMBL/GenBank/DDBJ whole genome shotgun (WGS) entry which is preliminary data.</text>
</comment>
<protein>
    <recommendedName>
        <fullName evidence="7">Sulfatase N-terminal domain-containing protein</fullName>
    </recommendedName>
</protein>
<evidence type="ECO:0000256" key="3">
    <source>
        <dbReference type="ARBA" id="ARBA00022475"/>
    </source>
</evidence>
<keyword evidence="6" id="KW-0472">Membrane</keyword>
<keyword evidence="9" id="KW-1185">Reference proteome</keyword>
<reference evidence="8 9" key="1">
    <citation type="submission" date="2019-07" db="EMBL/GenBank/DDBJ databases">
        <title>Whole genome shotgun sequence of Staphylococcus piscifermentans NBRC 109625.</title>
        <authorList>
            <person name="Hosoyama A."/>
            <person name="Uohara A."/>
            <person name="Ohji S."/>
            <person name="Ichikawa N."/>
        </authorList>
    </citation>
    <scope>NUCLEOTIDE SEQUENCE [LARGE SCALE GENOMIC DNA]</scope>
    <source>
        <strain evidence="8 9">NBRC 109625</strain>
    </source>
</reference>
<evidence type="ECO:0000256" key="5">
    <source>
        <dbReference type="ARBA" id="ARBA00022989"/>
    </source>
</evidence>
<dbReference type="Gene3D" id="3.40.720.10">
    <property type="entry name" value="Alkaline Phosphatase, subunit A"/>
    <property type="match status" value="1"/>
</dbReference>
<comment type="subcellular location">
    <subcellularLocation>
        <location evidence="1">Cell membrane</location>
        <topology evidence="1">Multi-pass membrane protein</topology>
    </subcellularLocation>
</comment>
<name>A0A239TK83_9STAP</name>
<organism evidence="8 9">
    <name type="scientific">Staphylococcus piscifermentans</name>
    <dbReference type="NCBI Taxonomy" id="70258"/>
    <lineage>
        <taxon>Bacteria</taxon>
        <taxon>Bacillati</taxon>
        <taxon>Bacillota</taxon>
        <taxon>Bacilli</taxon>
        <taxon>Bacillales</taxon>
        <taxon>Staphylococcaceae</taxon>
        <taxon>Staphylococcus</taxon>
    </lineage>
</organism>
<dbReference type="Pfam" id="PF00884">
    <property type="entry name" value="Sulfatase"/>
    <property type="match status" value="1"/>
</dbReference>
<dbReference type="InterPro" id="IPR050448">
    <property type="entry name" value="OpgB/LTA_synthase_biosynth"/>
</dbReference>
<dbReference type="SUPFAM" id="SSF53649">
    <property type="entry name" value="Alkaline phosphatase-like"/>
    <property type="match status" value="1"/>
</dbReference>
<dbReference type="Proteomes" id="UP000321736">
    <property type="component" value="Unassembled WGS sequence"/>
</dbReference>
<dbReference type="OrthoDB" id="9760224at2"/>
<dbReference type="EMBL" id="BKAR01000011">
    <property type="protein sequence ID" value="GEP84501.1"/>
    <property type="molecule type" value="Genomic_DNA"/>
</dbReference>
<sequence>MIQFVIYLAIGILFTVLDCLLIRRKVSIFKWIASFFFYTIFINASVIGILILYLHKPNTLLPKMYQTSFALKYIILACILGIILMLVQAVLNRRLQFEHQAPKRAWTDALINIVIILFTVIGLLAVFFADWFIDFFGNITPEQFLFNLNSPIKGTSDDMTNAMLKGPILKAIFYSLPLLFLVAFNRFNIQWLTAQGAKTFLKRIIIRFGLLIIATAVLISGLYYGSNKLKLPEVYRAYNQDSKYIQDNYVTSDAAHLKFPKQKRNLIHIYLESMENSYASKSQGGYMDENLIPNLTKLSNEGVHFSNTDKPFGGPQQIYGSGWSVAGMVNMGMGIPLKIPMNGNSYGKSGYFLPGAVGIGDILHKEGYNQTIMFGADADFGGLTTYFTTHGHYKIFDVKYARQQKLIPKDYNVWWGFEDDKLYGFAKDEITRLSKAGKPFNFTMETADTHFPDGYLSKNAPTPHKSHYANAISYSDEEAVKFIKWIQAQPFYDNTTIVITGDHRSMDKKFFKHFDPKYNRTVFNLILNPAVKPHQTKQRQYAPLDFYPTTLSAMGVEIKGHRLGLGTDLFSKEKTLIERDGFKKFDSELSIRSNYYDKEFVSEKQSH</sequence>
<comment type="pathway">
    <text evidence="2">Cell wall biogenesis; lipoteichoic acid biosynthesis.</text>
</comment>
<dbReference type="InterPro" id="IPR000917">
    <property type="entry name" value="Sulfatase_N"/>
</dbReference>
<feature type="domain" description="Sulfatase N-terminal" evidence="7">
    <location>
        <begin position="264"/>
        <end position="556"/>
    </location>
</feature>
<evidence type="ECO:0000259" key="7">
    <source>
        <dbReference type="Pfam" id="PF00884"/>
    </source>
</evidence>
<evidence type="ECO:0000313" key="8">
    <source>
        <dbReference type="EMBL" id="GEP84501.1"/>
    </source>
</evidence>
<evidence type="ECO:0000256" key="6">
    <source>
        <dbReference type="ARBA" id="ARBA00023136"/>
    </source>
</evidence>
<keyword evidence="5" id="KW-1133">Transmembrane helix</keyword>
<dbReference type="PANTHER" id="PTHR47371">
    <property type="entry name" value="LIPOTEICHOIC ACID SYNTHASE"/>
    <property type="match status" value="1"/>
</dbReference>
<dbReference type="PANTHER" id="PTHR47371:SF3">
    <property type="entry name" value="PHOSPHOGLYCEROL TRANSFERASE I"/>
    <property type="match status" value="1"/>
</dbReference>
<keyword evidence="4" id="KW-0812">Transmembrane</keyword>
<dbReference type="InterPro" id="IPR017850">
    <property type="entry name" value="Alkaline_phosphatase_core_sf"/>
</dbReference>
<evidence type="ECO:0000256" key="2">
    <source>
        <dbReference type="ARBA" id="ARBA00004936"/>
    </source>
</evidence>
<evidence type="ECO:0000256" key="1">
    <source>
        <dbReference type="ARBA" id="ARBA00004651"/>
    </source>
</evidence>
<dbReference type="AlphaFoldDB" id="A0A239TK83"/>